<organism evidence="2 3">
    <name type="scientific">Panagrolaimus davidi</name>
    <dbReference type="NCBI Taxonomy" id="227884"/>
    <lineage>
        <taxon>Eukaryota</taxon>
        <taxon>Metazoa</taxon>
        <taxon>Ecdysozoa</taxon>
        <taxon>Nematoda</taxon>
        <taxon>Chromadorea</taxon>
        <taxon>Rhabditida</taxon>
        <taxon>Tylenchina</taxon>
        <taxon>Panagrolaimomorpha</taxon>
        <taxon>Panagrolaimoidea</taxon>
        <taxon>Panagrolaimidae</taxon>
        <taxon>Panagrolaimus</taxon>
    </lineage>
</organism>
<sequence>MSNRNPKKTFALLTIPPNEKVLEVLSFNDAEIITDNKYSGKDFMEDAAAYLLDLKNKNLEGVILDFYCHDDNDFLQKIRECFIEFCENKVILCRLVYQNVIFTSMLLYHSELDFNPNDTVYSIWIKKDNFVSYKLEESTLYFINEMKITDDFVENEEFDKLLDCENPKFLVLGSQLSDTRLRLMKDRFKAQKTKVVHCTYEDCLKKSASHYLSRFIRAKDWRWNFKLSDSTNPERRNLLFPRRKKTNNTLIFSMILAVVAVAIGISLLSYNAQPKPTELIGDDYYENIEKISKNEEEIYGFILGIEENIRLTIYGSQTKHGIGEINLRKEIFMLEFLNIFEHPKFKAVIVQIHEVTDHGDYYKVFSKYLEILEIPYAFVSEDAYIYSSLLIAGNISVNVGETLRFVLMYPEDTYEIKEIQYTDIGYMGDIQRDVIPESLDVDSYNSELLRHKIFRNCNPAKIVLYSYHSGTKIMKIFKNTVLKDDSKMVVAIEGDYRKYETKFVYEKVKWIFDQSSTRFHIPARANKKYMIGFKCGGKNFPLIVCERNDVLPFKKTMIIPKTPLTYYVASKSPGEPNITIHKELNFFEYSHAYQISMEIYIDNFVNTTSTTGVRLNLSKFARIIGESFSSKLPVIAFYGDLSFIFIYDENAENYKTFKEWNGKLGKELYISFDEKKPKYFEKAAKVFQSTCSSVVHDLIKVMSTSSDDIDSLEPTYGYELTKGTDNEIWYKFNSSDGIKQASPVVLMSSLLIEHVKAIKRETGKSPKKLLFYLFDEFDNPAKTRVKKNLKESCEKLKIDCSFIKTLSTNFLIMS</sequence>
<evidence type="ECO:0000313" key="2">
    <source>
        <dbReference type="Proteomes" id="UP000887578"/>
    </source>
</evidence>
<protein>
    <submittedName>
        <fullName evidence="3">Uncharacterized protein</fullName>
    </submittedName>
</protein>
<proteinExistence type="predicted"/>
<evidence type="ECO:0000313" key="3">
    <source>
        <dbReference type="WBParaSite" id="PDA_v2.g10781.t1"/>
    </source>
</evidence>
<keyword evidence="2" id="KW-1185">Reference proteome</keyword>
<accession>A0A914NZ84</accession>
<reference evidence="3" key="1">
    <citation type="submission" date="2022-11" db="UniProtKB">
        <authorList>
            <consortium name="WormBaseParasite"/>
        </authorList>
    </citation>
    <scope>IDENTIFICATION</scope>
</reference>
<name>A0A914NZ84_9BILA</name>
<dbReference type="WBParaSite" id="PDA_v2.g10781.t1">
    <property type="protein sequence ID" value="PDA_v2.g10781.t1"/>
    <property type="gene ID" value="PDA_v2.g10781"/>
</dbReference>
<evidence type="ECO:0000256" key="1">
    <source>
        <dbReference type="SAM" id="Phobius"/>
    </source>
</evidence>
<keyword evidence="1" id="KW-1133">Transmembrane helix</keyword>
<feature type="transmembrane region" description="Helical" evidence="1">
    <location>
        <begin position="250"/>
        <end position="270"/>
    </location>
</feature>
<dbReference type="AlphaFoldDB" id="A0A914NZ84"/>
<keyword evidence="1" id="KW-0472">Membrane</keyword>
<dbReference type="Proteomes" id="UP000887578">
    <property type="component" value="Unplaced"/>
</dbReference>
<keyword evidence="1" id="KW-0812">Transmembrane</keyword>